<dbReference type="OrthoDB" id="1326664at2759"/>
<gene>
    <name evidence="1" type="ORF">H5410_060486</name>
</gene>
<sequence>MERNNILVQIEIRRKYLEHCRSISGINTGHPMYREFMNFIPSRQVKGNKPPSYSSAVAEEGNENIECKDNQWQIMIRYFDTTSYVVPTYKYKMHYEAILSSIGSVEFLHFYPATTKRVYNFSKFIIKMIYTPEHKPNWFCQWWILYGPSVNIFPEEYKKLYVEWVDVSTKLLKLQKYEFSIPWILKWTIEVQMNEEGFPCLRRKFHTKFWSKLLQRDAEGKRQSKVIQGKDDISPFKRITRKVQMEKGAISILELLASYMEEVTKDLVIKMGLEFLDNISMATSNKEQDNCTTGESQSVHSTEEMDIETFLQQFKNQIE</sequence>
<dbReference type="Proteomes" id="UP000824120">
    <property type="component" value="Chromosome 12"/>
</dbReference>
<keyword evidence="2" id="KW-1185">Reference proteome</keyword>
<organism evidence="1 2">
    <name type="scientific">Solanum commersonii</name>
    <name type="common">Commerson's wild potato</name>
    <name type="synonym">Commerson's nightshade</name>
    <dbReference type="NCBI Taxonomy" id="4109"/>
    <lineage>
        <taxon>Eukaryota</taxon>
        <taxon>Viridiplantae</taxon>
        <taxon>Streptophyta</taxon>
        <taxon>Embryophyta</taxon>
        <taxon>Tracheophyta</taxon>
        <taxon>Spermatophyta</taxon>
        <taxon>Magnoliopsida</taxon>
        <taxon>eudicotyledons</taxon>
        <taxon>Gunneridae</taxon>
        <taxon>Pentapetalae</taxon>
        <taxon>asterids</taxon>
        <taxon>lamiids</taxon>
        <taxon>Solanales</taxon>
        <taxon>Solanaceae</taxon>
        <taxon>Solanoideae</taxon>
        <taxon>Solaneae</taxon>
        <taxon>Solanum</taxon>
    </lineage>
</organism>
<protein>
    <submittedName>
        <fullName evidence="1">Uncharacterized protein</fullName>
    </submittedName>
</protein>
<evidence type="ECO:0000313" key="1">
    <source>
        <dbReference type="EMBL" id="KAG5570720.1"/>
    </source>
</evidence>
<proteinExistence type="predicted"/>
<accession>A0A9J5W663</accession>
<comment type="caution">
    <text evidence="1">The sequence shown here is derived from an EMBL/GenBank/DDBJ whole genome shotgun (WGS) entry which is preliminary data.</text>
</comment>
<reference evidence="1 2" key="1">
    <citation type="submission" date="2020-09" db="EMBL/GenBank/DDBJ databases">
        <title>De no assembly of potato wild relative species, Solanum commersonii.</title>
        <authorList>
            <person name="Cho K."/>
        </authorList>
    </citation>
    <scope>NUCLEOTIDE SEQUENCE [LARGE SCALE GENOMIC DNA]</scope>
    <source>
        <strain evidence="1">LZ3.2</strain>
        <tissue evidence="1">Leaf</tissue>
    </source>
</reference>
<name>A0A9J5W663_SOLCO</name>
<evidence type="ECO:0000313" key="2">
    <source>
        <dbReference type="Proteomes" id="UP000824120"/>
    </source>
</evidence>
<dbReference type="PANTHER" id="PTHR48434:SF1">
    <property type="entry name" value="(RAPE) HYPOTHETICAL PROTEIN"/>
    <property type="match status" value="1"/>
</dbReference>
<dbReference type="EMBL" id="JACXVP010000012">
    <property type="protein sequence ID" value="KAG5570720.1"/>
    <property type="molecule type" value="Genomic_DNA"/>
</dbReference>
<dbReference type="AlphaFoldDB" id="A0A9J5W663"/>
<dbReference type="PANTHER" id="PTHR48434">
    <property type="entry name" value="(RAPE) HYPOTHETICAL PROTEIN"/>
    <property type="match status" value="1"/>
</dbReference>